<accession>A0A150PGD5</accession>
<comment type="caution">
    <text evidence="2">The sequence shown here is derived from an EMBL/GenBank/DDBJ whole genome shotgun (WGS) entry which is preliminary data.</text>
</comment>
<evidence type="ECO:0008006" key="4">
    <source>
        <dbReference type="Google" id="ProtNLM"/>
    </source>
</evidence>
<keyword evidence="1" id="KW-0472">Membrane</keyword>
<keyword evidence="1" id="KW-0812">Transmembrane</keyword>
<gene>
    <name evidence="2" type="ORF">BE08_41835</name>
</gene>
<organism evidence="2 3">
    <name type="scientific">Sorangium cellulosum</name>
    <name type="common">Polyangium cellulosum</name>
    <dbReference type="NCBI Taxonomy" id="56"/>
    <lineage>
        <taxon>Bacteria</taxon>
        <taxon>Pseudomonadati</taxon>
        <taxon>Myxococcota</taxon>
        <taxon>Polyangia</taxon>
        <taxon>Polyangiales</taxon>
        <taxon>Polyangiaceae</taxon>
        <taxon>Sorangium</taxon>
    </lineage>
</organism>
<dbReference type="InterPro" id="IPR029044">
    <property type="entry name" value="Nucleotide-diphossugar_trans"/>
</dbReference>
<evidence type="ECO:0000313" key="3">
    <source>
        <dbReference type="Proteomes" id="UP000075420"/>
    </source>
</evidence>
<dbReference type="EMBL" id="JELY01001750">
    <property type="protein sequence ID" value="KYF54719.1"/>
    <property type="molecule type" value="Genomic_DNA"/>
</dbReference>
<dbReference type="AlphaFoldDB" id="A0A150PGD5"/>
<feature type="transmembrane region" description="Helical" evidence="1">
    <location>
        <begin position="314"/>
        <end position="338"/>
    </location>
</feature>
<proteinExistence type="predicted"/>
<protein>
    <recommendedName>
        <fullName evidence="4">Glycosyltransferase 2-like domain-containing protein</fullName>
    </recommendedName>
</protein>
<evidence type="ECO:0000256" key="1">
    <source>
        <dbReference type="SAM" id="Phobius"/>
    </source>
</evidence>
<dbReference type="SUPFAM" id="SSF53448">
    <property type="entry name" value="Nucleotide-diphospho-sugar transferases"/>
    <property type="match status" value="1"/>
</dbReference>
<dbReference type="Gene3D" id="3.90.550.10">
    <property type="entry name" value="Spore Coat Polysaccharide Biosynthesis Protein SpsA, Chain A"/>
    <property type="match status" value="1"/>
</dbReference>
<dbReference type="Proteomes" id="UP000075420">
    <property type="component" value="Unassembled WGS sequence"/>
</dbReference>
<name>A0A150PGD5_SORCE</name>
<dbReference type="Pfam" id="PF13641">
    <property type="entry name" value="Glyco_tranf_2_3"/>
    <property type="match status" value="1"/>
</dbReference>
<sequence length="362" mass="40218">MLAWNEADVIRETLDSILRQSIFAELARRGRRCELVCVANGCTDATPRIAAEVLDAAAREHPAREALVARALDLPERGKFNAWNVFVHQRSAPEAELLVLMDGDILLHGEGTLWSLCQALLEHPEASISTDEPIKDLALKARKTLFDRVSLATSAMSRGGAQVSGQLYCIRAAVARNIWLPAGLPACEDGLIKALVCTDFLSRETDVRRVVRAPGAAHVFASYATVLDVLRNQKRQMIGQTALHVLDVHLRRLSPAERERMAETLREMDSADPLWLKRLIGEHVRGTRHCWELFPNLLGYRFQRLMKLPGPEKVAYLPAALAGFLVTLVSSAMAYRFLRQGNTDFWPDTKSPNLSEIAAARG</sequence>
<reference evidence="2 3" key="1">
    <citation type="submission" date="2014-02" db="EMBL/GenBank/DDBJ databases">
        <title>The small core and large imbalanced accessory genome model reveals a collaborative survival strategy of Sorangium cellulosum strains in nature.</title>
        <authorList>
            <person name="Han K."/>
            <person name="Peng R."/>
            <person name="Blom J."/>
            <person name="Li Y.-Z."/>
        </authorList>
    </citation>
    <scope>NUCLEOTIDE SEQUENCE [LARGE SCALE GENOMIC DNA]</scope>
    <source>
        <strain evidence="2 3">So0157-25</strain>
    </source>
</reference>
<evidence type="ECO:0000313" key="2">
    <source>
        <dbReference type="EMBL" id="KYF54719.1"/>
    </source>
</evidence>
<keyword evidence="1" id="KW-1133">Transmembrane helix</keyword>